<evidence type="ECO:0000256" key="1">
    <source>
        <dbReference type="ARBA" id="ARBA00023172"/>
    </source>
</evidence>
<dbReference type="Proteomes" id="UP001606305">
    <property type="component" value="Unassembled WGS sequence"/>
</dbReference>
<protein>
    <submittedName>
        <fullName evidence="2">VPA1269 family protein</fullName>
    </submittedName>
</protein>
<dbReference type="Pfam" id="PF13009">
    <property type="entry name" value="Integrase_2"/>
    <property type="match status" value="1"/>
</dbReference>
<evidence type="ECO:0000313" key="3">
    <source>
        <dbReference type="Proteomes" id="UP001606305"/>
    </source>
</evidence>
<sequence>MTVVEHPDITLEHLLATRSLVEARQTTLRAVHEVCRARFNKGPRSLLRSEVGEELEKAGLLTQQSFKQPHCNVYAELAMAWHMYSIADEFSIPADLPADPPHSVLLRLSAMPGRRAATAHSLRVLHRACLDRFERGEQHFGAAELAREVPKGALASKALTHFVPEGLDELLAAWQRHAEQAGGAATTGLPAEHPDAVFARHRKAANLRIDAAESLEAFHKACQARFERGEIDFTSVSMGYELVKEGVFSEHRSTVNRLNTLPRYAELLAAWQRRADETWIDVAPDLSPRNPHSVYRRLKASLFRSDRLRVLLGAHRVCYEQHAAGETDFTLNTIGKLLAERGVTADRHVKRHSRTELHTLISSWSLHARPWLEKEGGVPPPLKPSVTKANDVDLDWVRRDYPQFEPWREPASEWLKTTNAGLSSRLAMLAPFFQDYLTLPDAPATPADLFARGSSFPDPGTTVTAKLKKGQAARSNLLRDLFQWTLLRDFSLEADDGELIVSTAFYNPLERQSKKTGESAPSQSVRSTLPFDFIHELRHILAEGKDFRDWKFAQNALGVSLGSKGAPSNDWYTVDPGVIDRSDPDCVWRKRERTRGRKKVVDYQMWSPVRWVAVHTKLLLPLRTFQVRMLDSGESDTWKYEGGAWKLNDHPLASPEAQPWRQGVLCRSTGIDEAETTVLYANTNKTADLAVSGPNKGYEIPWYVAGDVVENVFYWLEKLRNWQAKYNPIRRRTSWSELEGRHMGTKSAAQLASYPDTCFLFRMAQDSDEERMLPVTDSVVSSAWFALLEEYQTRLATRNECHPGGRPIVLVTREDGRTSSKFPLHSLRVSLITALALDGEVPFPILQKLVGHSRLIMTLYYTKPGNARIADVLAQAAVKLDAKREASLHAFLLDTEHEALLQQAVCNSQSTLRTVIPIHPAERNAAGWMHMHHGLCLVGGNVSEIGDSPTIGGCHNGGEADERGRFQPVPGGPRNCVRCRWFVTEPHYLQQLVDHFNHTAYHFDEARNDALESHKRLQGAKRAKAEAEAQGELDTEKLRSAVVQADRVRGAKYKRFSDLVEDLVACWRLIERCRDVLMAGQGEGRQLVLQGAATDVEFVFEETESELLQLCGVCDSVELYPDLDPGKAVLRRSQLLDAQLLRDGLPPMFLALSAEEQLKVGNAVMQRLAAAVSPDSPLVGRRKVVELIDAGARLGDSLGIKLVDALPSAPARPLFPLRATVKPVDEAIDA</sequence>
<reference evidence="2 3" key="1">
    <citation type="submission" date="2024-09" db="EMBL/GenBank/DDBJ databases">
        <title>Novel species of the genus Pelomonas and Roseateles isolated from streams.</title>
        <authorList>
            <person name="Lu H."/>
        </authorList>
    </citation>
    <scope>NUCLEOTIDE SEQUENCE [LARGE SCALE GENOMIC DNA]</scope>
    <source>
        <strain evidence="2 3">BYS96W</strain>
    </source>
</reference>
<dbReference type="EMBL" id="JBIGIA010000033">
    <property type="protein sequence ID" value="MFG6459832.1"/>
    <property type="molecule type" value="Genomic_DNA"/>
</dbReference>
<dbReference type="Gene3D" id="1.10.443.10">
    <property type="entry name" value="Intergrase catalytic core"/>
    <property type="match status" value="1"/>
</dbReference>
<dbReference type="RefSeq" id="WP_394492244.1">
    <property type="nucleotide sequence ID" value="NZ_JBIGIA010000033.1"/>
</dbReference>
<evidence type="ECO:0000313" key="2">
    <source>
        <dbReference type="EMBL" id="MFG6459832.1"/>
    </source>
</evidence>
<keyword evidence="3" id="KW-1185">Reference proteome</keyword>
<comment type="caution">
    <text evidence="2">The sequence shown here is derived from an EMBL/GenBank/DDBJ whole genome shotgun (WGS) entry which is preliminary data.</text>
</comment>
<dbReference type="InterPro" id="IPR013762">
    <property type="entry name" value="Integrase-like_cat_sf"/>
</dbReference>
<name>A0ABW7GCZ4_9BURK</name>
<dbReference type="InterPro" id="IPR024965">
    <property type="entry name" value="Putative_integrase"/>
</dbReference>
<accession>A0ABW7GCZ4</accession>
<gene>
    <name evidence="2" type="ORF">ACG00X_23650</name>
</gene>
<dbReference type="InterPro" id="IPR011010">
    <property type="entry name" value="DNA_brk_join_enz"/>
</dbReference>
<organism evidence="2 3">
    <name type="scientific">Pelomonas nitida</name>
    <dbReference type="NCBI Taxonomy" id="3299027"/>
    <lineage>
        <taxon>Bacteria</taxon>
        <taxon>Pseudomonadati</taxon>
        <taxon>Pseudomonadota</taxon>
        <taxon>Betaproteobacteria</taxon>
        <taxon>Burkholderiales</taxon>
        <taxon>Sphaerotilaceae</taxon>
        <taxon>Roseateles</taxon>
    </lineage>
</organism>
<keyword evidence="1" id="KW-0233">DNA recombination</keyword>
<proteinExistence type="predicted"/>
<dbReference type="SUPFAM" id="SSF56349">
    <property type="entry name" value="DNA breaking-rejoining enzymes"/>
    <property type="match status" value="1"/>
</dbReference>